<proteinExistence type="predicted"/>
<dbReference type="Proteomes" id="UP000070501">
    <property type="component" value="Unassembled WGS sequence"/>
</dbReference>
<dbReference type="InParanoid" id="A0A136IJZ5"/>
<gene>
    <name evidence="1" type="ORF">Micbo1qcDRAFT_210108</name>
</gene>
<sequence>MARDIITFGRRHLTDLPNTLWRGSARMTVQSNAGYVKIKSSDPTNIPESTSRIWVCCNMTALPSAFGKPEGDKQWIYEQTFDHHVVGNCKIGPASDKLAVLDSMYRVNSIKACASWMPASSLSALAVFLHCRLSSSARRRVMTFSLTLERAS</sequence>
<dbReference type="STRING" id="196109.A0A136IJZ5"/>
<protein>
    <submittedName>
        <fullName evidence="1">Uncharacterized protein</fullName>
    </submittedName>
</protein>
<keyword evidence="2" id="KW-1185">Reference proteome</keyword>
<evidence type="ECO:0000313" key="2">
    <source>
        <dbReference type="Proteomes" id="UP000070501"/>
    </source>
</evidence>
<evidence type="ECO:0000313" key="1">
    <source>
        <dbReference type="EMBL" id="KXJ85280.1"/>
    </source>
</evidence>
<dbReference type="OrthoDB" id="269227at2759"/>
<name>A0A136IJZ5_9PEZI</name>
<reference evidence="2" key="1">
    <citation type="submission" date="2016-02" db="EMBL/GenBank/DDBJ databases">
        <title>Draft genome sequence of Microdochium bolleyi, a fungal endophyte of beachgrass.</title>
        <authorList>
            <consortium name="DOE Joint Genome Institute"/>
            <person name="David A.S."/>
            <person name="May G."/>
            <person name="Haridas S."/>
            <person name="Lim J."/>
            <person name="Wang M."/>
            <person name="Labutti K."/>
            <person name="Lipzen A."/>
            <person name="Barry K."/>
            <person name="Grigoriev I.V."/>
        </authorList>
    </citation>
    <scope>NUCLEOTIDE SEQUENCE [LARGE SCALE GENOMIC DNA]</scope>
    <source>
        <strain evidence="2">J235TASD1</strain>
    </source>
</reference>
<accession>A0A136IJZ5</accession>
<dbReference type="EMBL" id="KQ964287">
    <property type="protein sequence ID" value="KXJ85280.1"/>
    <property type="molecule type" value="Genomic_DNA"/>
</dbReference>
<dbReference type="AlphaFoldDB" id="A0A136IJZ5"/>
<organism evidence="1 2">
    <name type="scientific">Microdochium bolleyi</name>
    <dbReference type="NCBI Taxonomy" id="196109"/>
    <lineage>
        <taxon>Eukaryota</taxon>
        <taxon>Fungi</taxon>
        <taxon>Dikarya</taxon>
        <taxon>Ascomycota</taxon>
        <taxon>Pezizomycotina</taxon>
        <taxon>Sordariomycetes</taxon>
        <taxon>Xylariomycetidae</taxon>
        <taxon>Xylariales</taxon>
        <taxon>Microdochiaceae</taxon>
        <taxon>Microdochium</taxon>
    </lineage>
</organism>